<evidence type="ECO:0000259" key="2">
    <source>
        <dbReference type="Pfam" id="PF04851"/>
    </source>
</evidence>
<keyword evidence="3" id="KW-0378">Hydrolase</keyword>
<keyword evidence="4" id="KW-1185">Reference proteome</keyword>
<dbReference type="PANTHER" id="PTHR47396:SF1">
    <property type="entry name" value="ATP-DEPENDENT HELICASE IRC3-RELATED"/>
    <property type="match status" value="1"/>
</dbReference>
<dbReference type="GO" id="GO:0016787">
    <property type="term" value="F:hydrolase activity"/>
    <property type="evidence" value="ECO:0007669"/>
    <property type="project" value="InterPro"/>
</dbReference>
<organism evidence="3 4">
    <name type="scientific">Aquisalinus flavus</name>
    <dbReference type="NCBI Taxonomy" id="1526572"/>
    <lineage>
        <taxon>Bacteria</taxon>
        <taxon>Pseudomonadati</taxon>
        <taxon>Pseudomonadota</taxon>
        <taxon>Alphaproteobacteria</taxon>
        <taxon>Parvularculales</taxon>
        <taxon>Parvularculaceae</taxon>
        <taxon>Aquisalinus</taxon>
    </lineage>
</organism>
<feature type="domain" description="Helicase/UvrB N-terminal" evidence="2">
    <location>
        <begin position="124"/>
        <end position="315"/>
    </location>
</feature>
<dbReference type="GO" id="GO:0004519">
    <property type="term" value="F:endonuclease activity"/>
    <property type="evidence" value="ECO:0007669"/>
    <property type="project" value="UniProtKB-KW"/>
</dbReference>
<dbReference type="GO" id="GO:0003677">
    <property type="term" value="F:DNA binding"/>
    <property type="evidence" value="ECO:0007669"/>
    <property type="project" value="InterPro"/>
</dbReference>
<dbReference type="EMBL" id="BMGH01000001">
    <property type="protein sequence ID" value="GGD00697.1"/>
    <property type="molecule type" value="Genomic_DNA"/>
</dbReference>
<evidence type="ECO:0000256" key="1">
    <source>
        <dbReference type="SAM" id="MobiDB-lite"/>
    </source>
</evidence>
<dbReference type="Gene3D" id="3.40.50.300">
    <property type="entry name" value="P-loop containing nucleotide triphosphate hydrolases"/>
    <property type="match status" value="2"/>
</dbReference>
<name>A0A8J2V3Z1_9PROT</name>
<reference evidence="3" key="1">
    <citation type="journal article" date="2014" name="Int. J. Syst. Evol. Microbiol.">
        <title>Complete genome sequence of Corynebacterium casei LMG S-19264T (=DSM 44701T), isolated from a smear-ripened cheese.</title>
        <authorList>
            <consortium name="US DOE Joint Genome Institute (JGI-PGF)"/>
            <person name="Walter F."/>
            <person name="Albersmeier A."/>
            <person name="Kalinowski J."/>
            <person name="Ruckert C."/>
        </authorList>
    </citation>
    <scope>NUCLEOTIDE SEQUENCE</scope>
    <source>
        <strain evidence="3">CGMCC 1.12921</strain>
    </source>
</reference>
<dbReference type="GO" id="GO:0005829">
    <property type="term" value="C:cytosol"/>
    <property type="evidence" value="ECO:0007669"/>
    <property type="project" value="TreeGrafter"/>
</dbReference>
<dbReference type="Pfam" id="PF04851">
    <property type="entry name" value="ResIII"/>
    <property type="match status" value="1"/>
</dbReference>
<dbReference type="InterPro" id="IPR006935">
    <property type="entry name" value="Helicase/UvrB_N"/>
</dbReference>
<dbReference type="NCBIfam" id="NF046055">
    <property type="entry name" value="restr_BPTD_3080"/>
    <property type="match status" value="1"/>
</dbReference>
<protein>
    <submittedName>
        <fullName evidence="3">Restriction endonuclease</fullName>
    </submittedName>
</protein>
<dbReference type="Gene3D" id="3.40.91.30">
    <property type="match status" value="1"/>
</dbReference>
<keyword evidence="3" id="KW-0540">Nuclease</keyword>
<keyword evidence="3" id="KW-0255">Endonuclease</keyword>
<comment type="caution">
    <text evidence="3">The sequence shown here is derived from an EMBL/GenBank/DDBJ whole genome shotgun (WGS) entry which is preliminary data.</text>
</comment>
<dbReference type="InterPro" id="IPR027417">
    <property type="entry name" value="P-loop_NTPase"/>
</dbReference>
<evidence type="ECO:0000313" key="3">
    <source>
        <dbReference type="EMBL" id="GGD00697.1"/>
    </source>
</evidence>
<dbReference type="RefSeq" id="WP_188159913.1">
    <property type="nucleotide sequence ID" value="NZ_BMGH01000001.1"/>
</dbReference>
<dbReference type="SUPFAM" id="SSF52540">
    <property type="entry name" value="P-loop containing nucleoside triphosphate hydrolases"/>
    <property type="match status" value="2"/>
</dbReference>
<evidence type="ECO:0000313" key="4">
    <source>
        <dbReference type="Proteomes" id="UP000613582"/>
    </source>
</evidence>
<dbReference type="InterPro" id="IPR050742">
    <property type="entry name" value="Helicase_Restrict-Modif_Enz"/>
</dbReference>
<reference evidence="3" key="2">
    <citation type="submission" date="2020-09" db="EMBL/GenBank/DDBJ databases">
        <authorList>
            <person name="Sun Q."/>
            <person name="Zhou Y."/>
        </authorList>
    </citation>
    <scope>NUCLEOTIDE SEQUENCE</scope>
    <source>
        <strain evidence="3">CGMCC 1.12921</strain>
    </source>
</reference>
<dbReference type="GO" id="GO:0005524">
    <property type="term" value="F:ATP binding"/>
    <property type="evidence" value="ECO:0007669"/>
    <property type="project" value="InterPro"/>
</dbReference>
<feature type="region of interest" description="Disordered" evidence="1">
    <location>
        <begin position="9"/>
        <end position="61"/>
    </location>
</feature>
<accession>A0A8J2V3Z1</accession>
<dbReference type="AlphaFoldDB" id="A0A8J2V3Z1"/>
<gene>
    <name evidence="3" type="ORF">GCM10011342_07170</name>
</gene>
<sequence>MDDYDFFKHPILNSPYEEPSRHHDLDENGQPRNKAPIASRRKCADVTPVPKARRGRKADQQQDMLVEELGNLDPTPIINEIRQHVTSWRNLPSSDQWGVTPATAKLLRHWREHQYEDKRPFFCQREAVETVIWLTEVARNQKRYAHIWDHIKGGNEEANPELLRIAMKMATGAGKTTVMAMLMAWQTVNAVRSKGSRTYTDSFLIITPGITIRDRLRVLQPNDPDSYYKTRELLPMDLLPDMGQAKIVITNYHAFQRREKTRLSKGTRGAIEGRREEKIDTLETEGEMLRRAVGDLMGKRGIMVINDEAHHCYRRREGSADEDDLKGDDRKTAQENNKAAHLWISGIEAVKRKLGIRGVYDLSATPFFLSGSGYPEGTLFPWTISDFSLMDAIECGIVKLPRVPVLDNMPTVDGKPVYRNLWEHIGKKLPKKGVGKSGGYTPSDLNKITPLITAMESMYSHYVKVDAQWQAAGHEVPPVFIVVCNNTSTSRLIHDWIAGYEIPETDETKGEVHVGQLPMFSNYDEHRTRHPKPNTLIIDSAQFESGEGAIDKTFKDAMAPEIEQFRKEVGERDGAEAAKKISDEQLLREVMNTVGEKGKLGGSIRCVISVSMLTEGWDANTVTHILGVRAFGTQLLCEQVVGRGLRRKSYELNENGLFDVEYADIMGIPFDFTAKPTIALPSAPKPVTRVRAVKDREKLAISFPRVDGYRTELPGQRITAKFTDGSVYPLTPERVGPTRTRMSGVVGQQETFSPDNHRDEFRRPSSIAYRIAKHLLMTKFPREGQALNMNLFPQVKRIVLEWLDGGYLQCAGTEPHMATWPGIIDEVAEKIYMACQPENTGEASVSVILNAFNPRGDTRFVNLTTSKTCFATDPRKCHVSHVVEDSTWEGELARVAEDHPRVLAYVKNQGLGFEVPYRFGPETHKYIPDFIVRVNDGHGPDDPLNIIMEVKGLRDEKAVQKAETMKKLWVPGVNNHGFYGRWAFTEFRGVFEMEQEFAKLIDGFVAATEPA</sequence>
<proteinExistence type="predicted"/>
<dbReference type="PANTHER" id="PTHR47396">
    <property type="entry name" value="TYPE I RESTRICTION ENZYME ECOKI R PROTEIN"/>
    <property type="match status" value="1"/>
</dbReference>
<dbReference type="Proteomes" id="UP000613582">
    <property type="component" value="Unassembled WGS sequence"/>
</dbReference>